<dbReference type="RefSeq" id="WP_074640829.1">
    <property type="nucleotide sequence ID" value="NZ_FNBL01000001.1"/>
</dbReference>
<dbReference type="Gene3D" id="3.20.20.140">
    <property type="entry name" value="Metal-dependent hydrolases"/>
    <property type="match status" value="1"/>
</dbReference>
<dbReference type="InterPro" id="IPR032466">
    <property type="entry name" value="Metal_Hydrolase"/>
</dbReference>
<dbReference type="EMBL" id="FNBL01000001">
    <property type="protein sequence ID" value="SDE87852.1"/>
    <property type="molecule type" value="Genomic_DNA"/>
</dbReference>
<dbReference type="GO" id="GO:0006508">
    <property type="term" value="P:proteolysis"/>
    <property type="evidence" value="ECO:0007669"/>
    <property type="project" value="InterPro"/>
</dbReference>
<dbReference type="AlphaFoldDB" id="A0A1G7GI60"/>
<dbReference type="Pfam" id="PF01244">
    <property type="entry name" value="Peptidase_M19"/>
    <property type="match status" value="1"/>
</dbReference>
<dbReference type="GO" id="GO:0070573">
    <property type="term" value="F:metallodipeptidase activity"/>
    <property type="evidence" value="ECO:0007669"/>
    <property type="project" value="InterPro"/>
</dbReference>
<evidence type="ECO:0000313" key="2">
    <source>
        <dbReference type="Proteomes" id="UP000182284"/>
    </source>
</evidence>
<dbReference type="InterPro" id="IPR008257">
    <property type="entry name" value="Pept_M19"/>
</dbReference>
<protein>
    <submittedName>
        <fullName evidence="1">Zn-dependent dipeptidase, dipeptidase homolog</fullName>
    </submittedName>
</protein>
<dbReference type="PANTHER" id="PTHR10443:SF12">
    <property type="entry name" value="DIPEPTIDASE"/>
    <property type="match status" value="1"/>
</dbReference>
<sequence>MIKWIGRGIAVLLVAGAIVFFGVLPGLVEKGQNPVVAHDPYPVSPEAQALHDSLIIGDLHADSLMWNRNLLQRGDRGQVDFPRLREGNVAVQVLTTVTKSPAGQNYDHNSTDARDNITLLAMAEMWPIKSWFDLTERGLYMADRLEGYAEKAPDQVHMILTKEDLDAVLEAHAGGSKVVGALLGSEGGHVLEGEIENLDRIYDAGFRLMGLTHFFDNALGGSLHGEGNAGLTAFGRDVVSQMMDKHMVIDLAHASPQMAQDVLAMVADQNIPVIVSHSGIHSHCAVKRNFEDDLMRAIAATGGVIGIGYWEDVTCDATPKGIARAIKAGIGVVGVDHIALGSDFDGAVETHFDVAELAAVTQALMDEGLSDTDIAAVMGGNMMRVLGQILPQ</sequence>
<proteinExistence type="predicted"/>
<organism evidence="1 2">
    <name type="scientific">Celeribacter baekdonensis</name>
    <dbReference type="NCBI Taxonomy" id="875171"/>
    <lineage>
        <taxon>Bacteria</taxon>
        <taxon>Pseudomonadati</taxon>
        <taxon>Pseudomonadota</taxon>
        <taxon>Alphaproteobacteria</taxon>
        <taxon>Rhodobacterales</taxon>
        <taxon>Roseobacteraceae</taxon>
        <taxon>Celeribacter</taxon>
    </lineage>
</organism>
<accession>A0A1G7GI60</accession>
<dbReference type="Proteomes" id="UP000182284">
    <property type="component" value="Unassembled WGS sequence"/>
</dbReference>
<reference evidence="1 2" key="1">
    <citation type="submission" date="2016-10" db="EMBL/GenBank/DDBJ databases">
        <authorList>
            <person name="de Groot N.N."/>
        </authorList>
    </citation>
    <scope>NUCLEOTIDE SEQUENCE [LARGE SCALE GENOMIC DNA]</scope>
    <source>
        <strain evidence="1 2">DSM 27375</strain>
    </source>
</reference>
<name>A0A1G7GI60_9RHOB</name>
<dbReference type="PANTHER" id="PTHR10443">
    <property type="entry name" value="MICROSOMAL DIPEPTIDASE"/>
    <property type="match status" value="1"/>
</dbReference>
<dbReference type="OrthoDB" id="9804920at2"/>
<evidence type="ECO:0000313" key="1">
    <source>
        <dbReference type="EMBL" id="SDE87852.1"/>
    </source>
</evidence>
<dbReference type="SUPFAM" id="SSF51556">
    <property type="entry name" value="Metallo-dependent hydrolases"/>
    <property type="match status" value="1"/>
</dbReference>
<dbReference type="PROSITE" id="PS51365">
    <property type="entry name" value="RENAL_DIPEPTIDASE_2"/>
    <property type="match status" value="1"/>
</dbReference>
<gene>
    <name evidence="1" type="ORF">SAMN04488117_101578</name>
</gene>